<sequence length="145" mass="16488">MESRRRDENSVRFVALWQIRADYSLIGHFSGKLISLGFLWGQENKTKPTELSNTATQSTEELSQFLTIKVDNRRTKLAVIINSQTNLTPRDETEQSTARDHRISPFSGSEVDAKKKLKNHQGHREKSFGSDVREVTPTKGIRCIG</sequence>
<dbReference type="AlphaFoldDB" id="A0A834IVP9"/>
<dbReference type="Proteomes" id="UP000625711">
    <property type="component" value="Unassembled WGS sequence"/>
</dbReference>
<feature type="compositionally biased region" description="Basic and acidic residues" evidence="1">
    <location>
        <begin position="89"/>
        <end position="103"/>
    </location>
</feature>
<comment type="caution">
    <text evidence="2">The sequence shown here is derived from an EMBL/GenBank/DDBJ whole genome shotgun (WGS) entry which is preliminary data.</text>
</comment>
<accession>A0A834IVP9</accession>
<evidence type="ECO:0000256" key="1">
    <source>
        <dbReference type="SAM" id="MobiDB-lite"/>
    </source>
</evidence>
<keyword evidence="3" id="KW-1185">Reference proteome</keyword>
<dbReference type="EMBL" id="JAACXV010000002">
    <property type="protein sequence ID" value="KAF7287867.1"/>
    <property type="molecule type" value="Genomic_DNA"/>
</dbReference>
<name>A0A834IVP9_RHYFE</name>
<proteinExistence type="predicted"/>
<protein>
    <submittedName>
        <fullName evidence="2">Uncharacterized protein</fullName>
    </submittedName>
</protein>
<gene>
    <name evidence="2" type="ORF">GWI33_000215</name>
</gene>
<reference evidence="2" key="1">
    <citation type="submission" date="2020-08" db="EMBL/GenBank/DDBJ databases">
        <title>Genome sequencing and assembly of the red palm weevil Rhynchophorus ferrugineus.</title>
        <authorList>
            <person name="Dias G.B."/>
            <person name="Bergman C.M."/>
            <person name="Manee M."/>
        </authorList>
    </citation>
    <scope>NUCLEOTIDE SEQUENCE</scope>
    <source>
        <strain evidence="2">AA-2017</strain>
        <tissue evidence="2">Whole larva</tissue>
    </source>
</reference>
<evidence type="ECO:0000313" key="2">
    <source>
        <dbReference type="EMBL" id="KAF7287867.1"/>
    </source>
</evidence>
<feature type="region of interest" description="Disordered" evidence="1">
    <location>
        <begin position="88"/>
        <end position="145"/>
    </location>
</feature>
<organism evidence="2 3">
    <name type="scientific">Rhynchophorus ferrugineus</name>
    <name type="common">Red palm weevil</name>
    <name type="synonym">Curculio ferrugineus</name>
    <dbReference type="NCBI Taxonomy" id="354439"/>
    <lineage>
        <taxon>Eukaryota</taxon>
        <taxon>Metazoa</taxon>
        <taxon>Ecdysozoa</taxon>
        <taxon>Arthropoda</taxon>
        <taxon>Hexapoda</taxon>
        <taxon>Insecta</taxon>
        <taxon>Pterygota</taxon>
        <taxon>Neoptera</taxon>
        <taxon>Endopterygota</taxon>
        <taxon>Coleoptera</taxon>
        <taxon>Polyphaga</taxon>
        <taxon>Cucujiformia</taxon>
        <taxon>Curculionidae</taxon>
        <taxon>Dryophthorinae</taxon>
        <taxon>Rhynchophorus</taxon>
    </lineage>
</organism>
<evidence type="ECO:0000313" key="3">
    <source>
        <dbReference type="Proteomes" id="UP000625711"/>
    </source>
</evidence>
<feature type="compositionally biased region" description="Basic and acidic residues" evidence="1">
    <location>
        <begin position="122"/>
        <end position="136"/>
    </location>
</feature>